<sequence>MKLLHEKDDAINDRKLIKSQVEKRRRERMNHSLERLKTMLLKEPQQVKGRTQHRVEKAEILEHTVLFLQKNTKECSAKVAGQKPSFQDGFSTCLQRASRFLGPKGRGLWIGPVLDATFAGRFTRSHKDPADDQSKPSSSSLTHTKSILQMLRQRSKSSQQALGVSSFAYPYRFPVQQSFPRVPQQPQAQSRLEMRAERPPTKEGSSQSSPMSQTLWRPWP</sequence>
<dbReference type="SMART" id="SM00353">
    <property type="entry name" value="HLH"/>
    <property type="match status" value="1"/>
</dbReference>
<evidence type="ECO:0000256" key="2">
    <source>
        <dbReference type="ARBA" id="ARBA00022491"/>
    </source>
</evidence>
<evidence type="ECO:0000259" key="7">
    <source>
        <dbReference type="PROSITE" id="PS50888"/>
    </source>
</evidence>
<dbReference type="OrthoDB" id="8930573at2759"/>
<feature type="domain" description="BHLH" evidence="7">
    <location>
        <begin position="13"/>
        <end position="71"/>
    </location>
</feature>
<dbReference type="GO" id="GO:0005634">
    <property type="term" value="C:nucleus"/>
    <property type="evidence" value="ECO:0007669"/>
    <property type="project" value="UniProtKB-SubCell"/>
</dbReference>
<dbReference type="RefSeq" id="XP_015805251.3">
    <property type="nucleotide sequence ID" value="XM_015949765.3"/>
</dbReference>
<evidence type="ECO:0000313" key="9">
    <source>
        <dbReference type="Ensembl" id="ENSNFUP00015010820.1"/>
    </source>
</evidence>
<keyword evidence="10" id="KW-1185">Reference proteome</keyword>
<feature type="compositionally biased region" description="Polar residues" evidence="6">
    <location>
        <begin position="178"/>
        <end position="190"/>
    </location>
</feature>
<keyword evidence="4" id="KW-0804">Transcription</keyword>
<dbReference type="EMBL" id="JAAVVJ010000003">
    <property type="protein sequence ID" value="KAF7226579.1"/>
    <property type="molecule type" value="Genomic_DNA"/>
</dbReference>
<dbReference type="SUPFAM" id="SSF47459">
    <property type="entry name" value="HLH, helix-loop-helix DNA-binding domain"/>
    <property type="match status" value="1"/>
</dbReference>
<keyword evidence="5" id="KW-0539">Nucleus</keyword>
<evidence type="ECO:0000256" key="3">
    <source>
        <dbReference type="ARBA" id="ARBA00023015"/>
    </source>
</evidence>
<dbReference type="Gene3D" id="4.10.280.10">
    <property type="entry name" value="Helix-loop-helix DNA-binding domain"/>
    <property type="match status" value="1"/>
</dbReference>
<evidence type="ECO:0000256" key="6">
    <source>
        <dbReference type="SAM" id="MobiDB-lite"/>
    </source>
</evidence>
<dbReference type="OMA" id="MNCSLER"/>
<reference evidence="9" key="3">
    <citation type="submission" date="2025-05" db="UniProtKB">
        <authorList>
            <consortium name="Ensembl"/>
        </authorList>
    </citation>
    <scope>IDENTIFICATION</scope>
</reference>
<dbReference type="Pfam" id="PF00010">
    <property type="entry name" value="HLH"/>
    <property type="match status" value="1"/>
</dbReference>
<dbReference type="InterPro" id="IPR050370">
    <property type="entry name" value="HES_HEY"/>
</dbReference>
<evidence type="ECO:0000313" key="10">
    <source>
        <dbReference type="Proteomes" id="UP000694548"/>
    </source>
</evidence>
<proteinExistence type="predicted"/>
<feature type="compositionally biased region" description="Polar residues" evidence="6">
    <location>
        <begin position="203"/>
        <end position="220"/>
    </location>
</feature>
<comment type="subcellular location">
    <subcellularLocation>
        <location evidence="1">Nucleus</location>
    </subcellularLocation>
</comment>
<feature type="compositionally biased region" description="Basic and acidic residues" evidence="6">
    <location>
        <begin position="192"/>
        <end position="201"/>
    </location>
</feature>
<name>A0A8C6KVM5_NOTFU</name>
<dbReference type="InterPro" id="IPR036638">
    <property type="entry name" value="HLH_DNA-bd_sf"/>
</dbReference>
<dbReference type="KEGG" id="nfu:107379157"/>
<dbReference type="AlphaFoldDB" id="A0A8C6KVM5"/>
<feature type="region of interest" description="Disordered" evidence="6">
    <location>
        <begin position="178"/>
        <end position="220"/>
    </location>
</feature>
<dbReference type="Proteomes" id="UP000694548">
    <property type="component" value="Chromosome sgr05"/>
</dbReference>
<organism evidence="9 10">
    <name type="scientific">Nothobranchius furzeri</name>
    <name type="common">Turquoise killifish</name>
    <dbReference type="NCBI Taxonomy" id="105023"/>
    <lineage>
        <taxon>Eukaryota</taxon>
        <taxon>Metazoa</taxon>
        <taxon>Chordata</taxon>
        <taxon>Craniata</taxon>
        <taxon>Vertebrata</taxon>
        <taxon>Euteleostomi</taxon>
        <taxon>Actinopterygii</taxon>
        <taxon>Neopterygii</taxon>
        <taxon>Teleostei</taxon>
        <taxon>Neoteleostei</taxon>
        <taxon>Acanthomorphata</taxon>
        <taxon>Ovalentaria</taxon>
        <taxon>Atherinomorphae</taxon>
        <taxon>Cyprinodontiformes</taxon>
        <taxon>Nothobranchiidae</taxon>
        <taxon>Nothobranchius</taxon>
    </lineage>
</organism>
<dbReference type="Ensembl" id="ENSNFUT00015011366.1">
    <property type="protein sequence ID" value="ENSNFUP00015010820.1"/>
    <property type="gene ID" value="ENSNFUG00015005346.1"/>
</dbReference>
<dbReference type="PROSITE" id="PS50888">
    <property type="entry name" value="BHLH"/>
    <property type="match status" value="1"/>
</dbReference>
<dbReference type="Proteomes" id="UP000822369">
    <property type="component" value="Chromosome 3"/>
</dbReference>
<reference evidence="8" key="2">
    <citation type="submission" date="2020-03" db="EMBL/GenBank/DDBJ databases">
        <title>Intra-Species Differences in Population Size shape Life History and Genome Evolution.</title>
        <authorList>
            <person name="Willemsen D."/>
            <person name="Cui R."/>
            <person name="Valenzano D.R."/>
        </authorList>
    </citation>
    <scope>NUCLEOTIDE SEQUENCE</scope>
    <source>
        <strain evidence="8">GRZ</strain>
        <tissue evidence="8">Whole</tissue>
    </source>
</reference>
<dbReference type="InterPro" id="IPR011598">
    <property type="entry name" value="bHLH_dom"/>
</dbReference>
<evidence type="ECO:0000256" key="4">
    <source>
        <dbReference type="ARBA" id="ARBA00023163"/>
    </source>
</evidence>
<evidence type="ECO:0000256" key="5">
    <source>
        <dbReference type="ARBA" id="ARBA00023242"/>
    </source>
</evidence>
<dbReference type="GeneID" id="107379157"/>
<gene>
    <name evidence="9" type="primary">her7</name>
    <name evidence="8" type="ORF">G4P62_005440</name>
</gene>
<accession>A0A8C6KVM5</accession>
<evidence type="ECO:0000256" key="1">
    <source>
        <dbReference type="ARBA" id="ARBA00004123"/>
    </source>
</evidence>
<keyword evidence="2" id="KW-0678">Repressor</keyword>
<keyword evidence="3" id="KW-0805">Transcription regulation</keyword>
<dbReference type="GO" id="GO:0046983">
    <property type="term" value="F:protein dimerization activity"/>
    <property type="evidence" value="ECO:0007669"/>
    <property type="project" value="InterPro"/>
</dbReference>
<reference evidence="9" key="1">
    <citation type="submission" date="2014-08" db="EMBL/GenBank/DDBJ databases">
        <authorList>
            <person name="Senf B."/>
            <person name="Petzold A."/>
            <person name="Downie B.R."/>
            <person name="Koch P."/>
            <person name="Platzer M."/>
        </authorList>
    </citation>
    <scope>NUCLEOTIDE SEQUENCE [LARGE SCALE GENOMIC DNA]</scope>
    <source>
        <strain evidence="9">GRZ</strain>
    </source>
</reference>
<dbReference type="GeneTree" id="ENSGT00700000104815"/>
<protein>
    <submittedName>
        <fullName evidence="8">Transcript variant X1</fullName>
    </submittedName>
    <submittedName>
        <fullName evidence="9">Transcription factor HES-7.1-like</fullName>
    </submittedName>
</protein>
<evidence type="ECO:0000313" key="8">
    <source>
        <dbReference type="EMBL" id="KAF7226579.1"/>
    </source>
</evidence>
<dbReference type="PANTHER" id="PTHR10985">
    <property type="entry name" value="BASIC HELIX-LOOP-HELIX TRANSCRIPTION FACTOR, HES-RELATED"/>
    <property type="match status" value="1"/>
</dbReference>